<feature type="region of interest" description="Disordered" evidence="3">
    <location>
        <begin position="160"/>
        <end position="195"/>
    </location>
</feature>
<dbReference type="GO" id="GO:0000460">
    <property type="term" value="P:maturation of 5.8S rRNA"/>
    <property type="evidence" value="ECO:0007669"/>
    <property type="project" value="TreeGrafter"/>
</dbReference>
<keyword evidence="5" id="KW-1185">Reference proteome</keyword>
<proteinExistence type="inferred from homology"/>
<dbReference type="PANTHER" id="PTHR13245">
    <property type="entry name" value="RRP15-LIKE PROTEIN"/>
    <property type="match status" value="1"/>
</dbReference>
<comment type="caution">
    <text evidence="4">The sequence shown here is derived from an EMBL/GenBank/DDBJ whole genome shotgun (WGS) entry which is preliminary data.</text>
</comment>
<dbReference type="PANTHER" id="PTHR13245:SF14">
    <property type="entry name" value="RRP15-LIKE PROTEIN"/>
    <property type="match status" value="1"/>
</dbReference>
<protein>
    <recommendedName>
        <fullName evidence="2">RRP15-like protein</fullName>
    </recommendedName>
</protein>
<organism evidence="4 5">
    <name type="scientific">Fasciolopsis buskii</name>
    <dbReference type="NCBI Taxonomy" id="27845"/>
    <lineage>
        <taxon>Eukaryota</taxon>
        <taxon>Metazoa</taxon>
        <taxon>Spiralia</taxon>
        <taxon>Lophotrochozoa</taxon>
        <taxon>Platyhelminthes</taxon>
        <taxon>Trematoda</taxon>
        <taxon>Digenea</taxon>
        <taxon>Plagiorchiida</taxon>
        <taxon>Echinostomata</taxon>
        <taxon>Echinostomatoidea</taxon>
        <taxon>Fasciolidae</taxon>
        <taxon>Fasciolopsis</taxon>
    </lineage>
</organism>
<accession>A0A8E0RU34</accession>
<dbReference type="Proteomes" id="UP000728185">
    <property type="component" value="Unassembled WGS sequence"/>
</dbReference>
<comment type="similarity">
    <text evidence="1">Belongs to the RRP15 family.</text>
</comment>
<name>A0A8E0RU34_9TREM</name>
<dbReference type="GO" id="GO:0030687">
    <property type="term" value="C:preribosome, large subunit precursor"/>
    <property type="evidence" value="ECO:0007669"/>
    <property type="project" value="TreeGrafter"/>
</dbReference>
<evidence type="ECO:0000256" key="1">
    <source>
        <dbReference type="ARBA" id="ARBA00007462"/>
    </source>
</evidence>
<dbReference type="EMBL" id="LUCM01007855">
    <property type="protein sequence ID" value="KAA0189289.1"/>
    <property type="molecule type" value="Genomic_DNA"/>
</dbReference>
<evidence type="ECO:0000313" key="5">
    <source>
        <dbReference type="Proteomes" id="UP000728185"/>
    </source>
</evidence>
<dbReference type="OrthoDB" id="20949at2759"/>
<dbReference type="AlphaFoldDB" id="A0A8E0RU34"/>
<reference evidence="4" key="1">
    <citation type="submission" date="2019-05" db="EMBL/GenBank/DDBJ databases">
        <title>Annotation for the trematode Fasciolopsis buski.</title>
        <authorList>
            <person name="Choi Y.-J."/>
        </authorList>
    </citation>
    <scope>NUCLEOTIDE SEQUENCE</scope>
    <source>
        <strain evidence="4">HT</strain>
        <tissue evidence="4">Whole worm</tissue>
    </source>
</reference>
<dbReference type="InterPro" id="IPR012459">
    <property type="entry name" value="Rrp15"/>
</dbReference>
<sequence>MTWKALADVVSKILNEAIKPDVHPILALAKTDKERKLSKATKNADYLENETEEKKYITTERRRWIREAYKRPIAAAGIQNLPQLPNAGRSKTTSSIAEVECELAREKRLRRQATRGTIALFNSVRQHQSTLETHLRKTDLETQKERILTEITTSDFLDRLSAGLPKTKPESSTNSPEPESFKECHKYTQEDNVAQPPVKRLFHRSLLLSGDKKHIFARNRDNVK</sequence>
<gene>
    <name evidence="4" type="ORF">FBUS_11622</name>
</gene>
<dbReference type="Pfam" id="PF07890">
    <property type="entry name" value="Rrp15p"/>
    <property type="match status" value="1"/>
</dbReference>
<evidence type="ECO:0000313" key="4">
    <source>
        <dbReference type="EMBL" id="KAA0189289.1"/>
    </source>
</evidence>
<evidence type="ECO:0000256" key="2">
    <source>
        <dbReference type="ARBA" id="ARBA00017475"/>
    </source>
</evidence>
<dbReference type="GO" id="GO:0000470">
    <property type="term" value="P:maturation of LSU-rRNA"/>
    <property type="evidence" value="ECO:0007669"/>
    <property type="project" value="TreeGrafter"/>
</dbReference>
<feature type="compositionally biased region" description="Basic and acidic residues" evidence="3">
    <location>
        <begin position="179"/>
        <end position="189"/>
    </location>
</feature>
<evidence type="ECO:0000256" key="3">
    <source>
        <dbReference type="SAM" id="MobiDB-lite"/>
    </source>
</evidence>